<feature type="region of interest" description="Disordered" evidence="1">
    <location>
        <begin position="1"/>
        <end position="24"/>
    </location>
</feature>
<proteinExistence type="predicted"/>
<sequence length="120" mass="13223">MERGSKNLRGRYSGDGSPESPFRALGSPDILSFSLEVAKDNLDSIQKGAEIHVVFNEHEFAIVGHPESQYLPEKVVVIYVGESGDIGSNIHVGGARAAVQYSQRFYSSFLMEIFKKELGM</sequence>
<dbReference type="Proteomes" id="UP000034643">
    <property type="component" value="Unassembled WGS sequence"/>
</dbReference>
<organism evidence="2 3">
    <name type="scientific">Candidatus Woesebacteria bacterium GW2011_GWF1_46_13</name>
    <dbReference type="NCBI Taxonomy" id="1618602"/>
    <lineage>
        <taxon>Bacteria</taxon>
        <taxon>Candidatus Woeseibacteriota</taxon>
    </lineage>
</organism>
<evidence type="ECO:0000313" key="2">
    <source>
        <dbReference type="EMBL" id="KKU22571.1"/>
    </source>
</evidence>
<protein>
    <submittedName>
        <fullName evidence="2">Uncharacterized protein</fullName>
    </submittedName>
</protein>
<evidence type="ECO:0000256" key="1">
    <source>
        <dbReference type="SAM" id="MobiDB-lite"/>
    </source>
</evidence>
<evidence type="ECO:0000313" key="3">
    <source>
        <dbReference type="Proteomes" id="UP000034643"/>
    </source>
</evidence>
<reference evidence="2 3" key="1">
    <citation type="journal article" date="2015" name="Nature">
        <title>rRNA introns, odd ribosomes, and small enigmatic genomes across a large radiation of phyla.</title>
        <authorList>
            <person name="Brown C.T."/>
            <person name="Hug L.A."/>
            <person name="Thomas B.C."/>
            <person name="Sharon I."/>
            <person name="Castelle C.J."/>
            <person name="Singh A."/>
            <person name="Wilkins M.J."/>
            <person name="Williams K.H."/>
            <person name="Banfield J.F."/>
        </authorList>
    </citation>
    <scope>NUCLEOTIDE SEQUENCE [LARGE SCALE GENOMIC DNA]</scope>
</reference>
<accession>A0A0G1NQ74</accession>
<gene>
    <name evidence="2" type="ORF">UX34_C0027G0002</name>
</gene>
<name>A0A0G1NQ74_9BACT</name>
<dbReference type="AlphaFoldDB" id="A0A0G1NQ74"/>
<dbReference type="EMBL" id="LCLV01000027">
    <property type="protein sequence ID" value="KKU22571.1"/>
    <property type="molecule type" value="Genomic_DNA"/>
</dbReference>
<comment type="caution">
    <text evidence="2">The sequence shown here is derived from an EMBL/GenBank/DDBJ whole genome shotgun (WGS) entry which is preliminary data.</text>
</comment>